<dbReference type="Proteomes" id="UP001610411">
    <property type="component" value="Unassembled WGS sequence"/>
</dbReference>
<sequence>MIFTPFLPPAHLSTLQNVNGPRKDPEECAALSDATENPSGGGTGSPREPALLPGSWRSWFQRALACFTRSFRGGYRTLPNG</sequence>
<dbReference type="EMBL" id="JBFSEQ010000162">
    <property type="protein sequence ID" value="KAL2761294.1"/>
    <property type="molecule type" value="Genomic_DNA"/>
</dbReference>
<evidence type="ECO:0000313" key="5">
    <source>
        <dbReference type="EMBL" id="KAL2761316.1"/>
    </source>
</evidence>
<dbReference type="AlphaFoldDB" id="A0ABD2D3X5"/>
<name>A0ABD2D3X5_DAUMA</name>
<evidence type="ECO:0000313" key="6">
    <source>
        <dbReference type="Proteomes" id="UP001610411"/>
    </source>
</evidence>
<proteinExistence type="predicted"/>
<keyword evidence="6" id="KW-1185">Reference proteome</keyword>
<feature type="non-terminal residue" evidence="5">
    <location>
        <position position="81"/>
    </location>
</feature>
<accession>A0ABD2D3X5</accession>
<dbReference type="EMBL" id="JBFSEQ010000078">
    <property type="protein sequence ID" value="KAL2761307.1"/>
    <property type="molecule type" value="Genomic_DNA"/>
</dbReference>
<evidence type="ECO:0000313" key="2">
    <source>
        <dbReference type="EMBL" id="KAL2761294.1"/>
    </source>
</evidence>
<dbReference type="EMBL" id="JBFSEQ010000039">
    <property type="protein sequence ID" value="KAL2761315.1"/>
    <property type="molecule type" value="Genomic_DNA"/>
</dbReference>
<protein>
    <submittedName>
        <fullName evidence="3">Protein FAM236A isoform 1</fullName>
    </submittedName>
    <submittedName>
        <fullName evidence="5">Protein FAM236B isoform 1</fullName>
    </submittedName>
    <submittedName>
        <fullName evidence="2">Protein FAM236C isoform 1</fullName>
    </submittedName>
    <submittedName>
        <fullName evidence="4">Protein FAM236D isoform 1</fullName>
    </submittedName>
</protein>
<feature type="region of interest" description="Disordered" evidence="1">
    <location>
        <begin position="14"/>
        <end position="50"/>
    </location>
</feature>
<comment type="caution">
    <text evidence="5">The sequence shown here is derived from an EMBL/GenBank/DDBJ whole genome shotgun (WGS) entry which is preliminary data.</text>
</comment>
<evidence type="ECO:0000313" key="3">
    <source>
        <dbReference type="EMBL" id="KAL2761307.1"/>
    </source>
</evidence>
<dbReference type="EMBL" id="JBFSEQ010000039">
    <property type="protein sequence ID" value="KAL2761316.1"/>
    <property type="molecule type" value="Genomic_DNA"/>
</dbReference>
<organism evidence="5 6">
    <name type="scientific">Daubentonia madagascariensis</name>
    <name type="common">Aye-aye</name>
    <name type="synonym">Sciurus madagascariensis</name>
    <dbReference type="NCBI Taxonomy" id="31869"/>
    <lineage>
        <taxon>Eukaryota</taxon>
        <taxon>Metazoa</taxon>
        <taxon>Chordata</taxon>
        <taxon>Craniata</taxon>
        <taxon>Vertebrata</taxon>
        <taxon>Euteleostomi</taxon>
        <taxon>Mammalia</taxon>
        <taxon>Eutheria</taxon>
        <taxon>Euarchontoglires</taxon>
        <taxon>Primates</taxon>
        <taxon>Strepsirrhini</taxon>
        <taxon>Chiromyiformes</taxon>
        <taxon>Daubentoniidae</taxon>
        <taxon>Daubentonia</taxon>
    </lineage>
</organism>
<gene>
    <name evidence="4" type="ORF">WCI35_032592</name>
    <name evidence="5" type="ORF">WCI35_032593</name>
    <name evidence="3" type="ORF">WCI35_032620</name>
    <name evidence="2" type="ORF">WCI35_032671</name>
</gene>
<reference evidence="5 6" key="1">
    <citation type="journal article" date="2024" name="G3 (Bethesda)">
        <title>A hybrid genome assembly of the endangered aye-aye (Daubentonia madagascariensis).</title>
        <authorList>
            <person name="Versoza C.J."/>
            <person name="Pfeifer S.P."/>
        </authorList>
    </citation>
    <scope>NUCLEOTIDE SEQUENCE [LARGE SCALE GENOMIC DNA]</scope>
    <source>
        <strain evidence="5">6821</strain>
    </source>
</reference>
<evidence type="ECO:0000256" key="1">
    <source>
        <dbReference type="SAM" id="MobiDB-lite"/>
    </source>
</evidence>
<evidence type="ECO:0000313" key="4">
    <source>
        <dbReference type="EMBL" id="KAL2761315.1"/>
    </source>
</evidence>